<dbReference type="EMBL" id="JADCUA010000004">
    <property type="protein sequence ID" value="KAH9840933.1"/>
    <property type="molecule type" value="Genomic_DNA"/>
</dbReference>
<gene>
    <name evidence="1" type="ORF">C8Q71DRAFT_721368</name>
</gene>
<evidence type="ECO:0000313" key="1">
    <source>
        <dbReference type="EMBL" id="KAH9840933.1"/>
    </source>
</evidence>
<reference evidence="1 2" key="1">
    <citation type="journal article" date="2021" name="Environ. Microbiol.">
        <title>Gene family expansions and transcriptome signatures uncover fungal adaptations to wood decay.</title>
        <authorList>
            <person name="Hage H."/>
            <person name="Miyauchi S."/>
            <person name="Viragh M."/>
            <person name="Drula E."/>
            <person name="Min B."/>
            <person name="Chaduli D."/>
            <person name="Navarro D."/>
            <person name="Favel A."/>
            <person name="Norest M."/>
            <person name="Lesage-Meessen L."/>
            <person name="Balint B."/>
            <person name="Merenyi Z."/>
            <person name="de Eugenio L."/>
            <person name="Morin E."/>
            <person name="Martinez A.T."/>
            <person name="Baldrian P."/>
            <person name="Stursova M."/>
            <person name="Martinez M.J."/>
            <person name="Novotny C."/>
            <person name="Magnuson J.K."/>
            <person name="Spatafora J.W."/>
            <person name="Maurice S."/>
            <person name="Pangilinan J."/>
            <person name="Andreopoulos W."/>
            <person name="LaButti K."/>
            <person name="Hundley H."/>
            <person name="Na H."/>
            <person name="Kuo A."/>
            <person name="Barry K."/>
            <person name="Lipzen A."/>
            <person name="Henrissat B."/>
            <person name="Riley R."/>
            <person name="Ahrendt S."/>
            <person name="Nagy L.G."/>
            <person name="Grigoriev I.V."/>
            <person name="Martin F."/>
            <person name="Rosso M.N."/>
        </authorList>
    </citation>
    <scope>NUCLEOTIDE SEQUENCE [LARGE SCALE GENOMIC DNA]</scope>
    <source>
        <strain evidence="1 2">CIRM-BRFM 1785</strain>
    </source>
</reference>
<keyword evidence="2" id="KW-1185">Reference proteome</keyword>
<protein>
    <submittedName>
        <fullName evidence="1">Uncharacterized protein</fullName>
    </submittedName>
</protein>
<evidence type="ECO:0000313" key="2">
    <source>
        <dbReference type="Proteomes" id="UP000814176"/>
    </source>
</evidence>
<dbReference type="RefSeq" id="XP_047782399.1">
    <property type="nucleotide sequence ID" value="XM_047921440.1"/>
</dbReference>
<organism evidence="1 2">
    <name type="scientific">Rhodofomes roseus</name>
    <dbReference type="NCBI Taxonomy" id="34475"/>
    <lineage>
        <taxon>Eukaryota</taxon>
        <taxon>Fungi</taxon>
        <taxon>Dikarya</taxon>
        <taxon>Basidiomycota</taxon>
        <taxon>Agaricomycotina</taxon>
        <taxon>Agaricomycetes</taxon>
        <taxon>Polyporales</taxon>
        <taxon>Rhodofomes</taxon>
    </lineage>
</organism>
<name>A0ABQ8KQN8_9APHY</name>
<sequence length="124" mass="13944">MALGFIDDVATVAVGNDLKATTGALRKYMERRGGAKEWSRTRNSRFEISKLNLINADPSLSRDDLGPSLVLTDGVVHPSKEAKFLGVWVDRKLGFKRHAEYIRKISPSELASTLQHSQYYCKYL</sequence>
<dbReference type="GeneID" id="72002172"/>
<accession>A0ABQ8KQN8</accession>
<proteinExistence type="predicted"/>
<dbReference type="Proteomes" id="UP000814176">
    <property type="component" value="Unassembled WGS sequence"/>
</dbReference>
<comment type="caution">
    <text evidence="1">The sequence shown here is derived from an EMBL/GenBank/DDBJ whole genome shotgun (WGS) entry which is preliminary data.</text>
</comment>